<proteinExistence type="predicted"/>
<reference evidence="2" key="3">
    <citation type="submission" date="2016-07" db="EMBL/GenBank/DDBJ databases">
        <title>Evolution of pathogenesis and genome organization in the Tremellales.</title>
        <authorList>
            <person name="Cuomo C."/>
            <person name="Litvintseva A."/>
            <person name="Heitman J."/>
            <person name="Chen Y."/>
            <person name="Sun S."/>
            <person name="Springer D."/>
            <person name="Dromer F."/>
            <person name="Young S."/>
            <person name="Zeng Q."/>
            <person name="Chapman S."/>
            <person name="Gujja S."/>
            <person name="Saif S."/>
            <person name="Birren B."/>
        </authorList>
    </citation>
    <scope>NUCLEOTIDE SEQUENCE</scope>
    <source>
        <strain evidence="2">CBS 10737</strain>
    </source>
</reference>
<evidence type="ECO:0000256" key="1">
    <source>
        <dbReference type="SAM" id="MobiDB-lite"/>
    </source>
</evidence>
<dbReference type="KEGG" id="kpin:30175877"/>
<dbReference type="EMBL" id="CP144527">
    <property type="protein sequence ID" value="WWC72637.1"/>
    <property type="molecule type" value="Genomic_DNA"/>
</dbReference>
<accession>A0A1B9HTR6</accession>
<feature type="region of interest" description="Disordered" evidence="1">
    <location>
        <begin position="241"/>
        <end position="311"/>
    </location>
</feature>
<keyword evidence="4" id="KW-1185">Reference proteome</keyword>
<dbReference type="Proteomes" id="UP000094020">
    <property type="component" value="Chromosome 9"/>
</dbReference>
<feature type="region of interest" description="Disordered" evidence="1">
    <location>
        <begin position="1"/>
        <end position="20"/>
    </location>
</feature>
<evidence type="ECO:0000313" key="4">
    <source>
        <dbReference type="Proteomes" id="UP000094020"/>
    </source>
</evidence>
<reference evidence="3" key="4">
    <citation type="submission" date="2024-02" db="EMBL/GenBank/DDBJ databases">
        <title>Comparative genomics of Cryptococcus and Kwoniella reveals pathogenesis evolution and contrasting modes of karyotype evolution via chromosome fusion or intercentromeric recombination.</title>
        <authorList>
            <person name="Coelho M.A."/>
            <person name="David-Palma M."/>
            <person name="Shea T."/>
            <person name="Bowers K."/>
            <person name="McGinley-Smith S."/>
            <person name="Mohammad A.W."/>
            <person name="Gnirke A."/>
            <person name="Yurkov A.M."/>
            <person name="Nowrousian M."/>
            <person name="Sun S."/>
            <person name="Cuomo C.A."/>
            <person name="Heitman J."/>
        </authorList>
    </citation>
    <scope>NUCLEOTIDE SEQUENCE</scope>
    <source>
        <strain evidence="3">CBS 10737</strain>
    </source>
</reference>
<feature type="compositionally biased region" description="Polar residues" evidence="1">
    <location>
        <begin position="294"/>
        <end position="306"/>
    </location>
</feature>
<dbReference type="RefSeq" id="XP_019007874.1">
    <property type="nucleotide sequence ID" value="XM_019159202.1"/>
</dbReference>
<feature type="compositionally biased region" description="Basic and acidic residues" evidence="1">
    <location>
        <begin position="245"/>
        <end position="254"/>
    </location>
</feature>
<evidence type="ECO:0000313" key="2">
    <source>
        <dbReference type="EMBL" id="OCF46655.1"/>
    </source>
</evidence>
<sequence>MQGRSIASGPSTEYHPPIQTSIPLSSINTLIPRLTTTINDIDNLRNLIGSGYTEGTLPSWDNLLQRYSLLLGRINSLTNYLIPSSSSTNIKGNNKSLSEYLIHPLNSISINSEEEISSPFLNETFLQVINTQLLSTTTTTTSSFQTNSIIKKSDSESNSHSHYENNNNNTYHNLEELKKLNEFELENLKKQLNLRLNKENNKILNIKREIEKQKEEIDWTMRIGEEEEDDDEEDDQHLLENANGKQKEKEKDNDAADDDVDDDDDDLFGGDEEEEEDEPMIIDVDAEKLLPMVNNDQQQDKNSSSHSQKDWKLEDYIIFMDSGKLPIPTSNS</sequence>
<reference evidence="3" key="2">
    <citation type="submission" date="2013-07" db="EMBL/GenBank/DDBJ databases">
        <authorList>
            <consortium name="The Broad Institute Genome Sequencing Platform"/>
            <person name="Cuomo C."/>
            <person name="Litvintseva A."/>
            <person name="Chen Y."/>
            <person name="Heitman J."/>
            <person name="Sun S."/>
            <person name="Springer D."/>
            <person name="Dromer F."/>
            <person name="Young S.K."/>
            <person name="Zeng Q."/>
            <person name="Gargeya S."/>
            <person name="Fitzgerald M."/>
            <person name="Abouelleil A."/>
            <person name="Alvarado L."/>
            <person name="Berlin A.M."/>
            <person name="Chapman S.B."/>
            <person name="Dewar J."/>
            <person name="Goldberg J."/>
            <person name="Griggs A."/>
            <person name="Gujja S."/>
            <person name="Hansen M."/>
            <person name="Howarth C."/>
            <person name="Imamovic A."/>
            <person name="Larimer J."/>
            <person name="McCowan C."/>
            <person name="Murphy C."/>
            <person name="Pearson M."/>
            <person name="Priest M."/>
            <person name="Roberts A."/>
            <person name="Saif S."/>
            <person name="Shea T."/>
            <person name="Sykes S."/>
            <person name="Wortman J."/>
            <person name="Nusbaum C."/>
            <person name="Birren B."/>
        </authorList>
    </citation>
    <scope>NUCLEOTIDE SEQUENCE</scope>
    <source>
        <strain evidence="3">CBS 10737</strain>
    </source>
</reference>
<feature type="compositionally biased region" description="Acidic residues" evidence="1">
    <location>
        <begin position="255"/>
        <end position="280"/>
    </location>
</feature>
<protein>
    <submittedName>
        <fullName evidence="2">Uncharacterized protein</fullName>
    </submittedName>
</protein>
<name>A0A1B9HTR6_9TREE</name>
<reference evidence="2" key="1">
    <citation type="submission" date="2013-07" db="EMBL/GenBank/DDBJ databases">
        <title>The Genome Sequence of Cryptococcus pinus CBS10737.</title>
        <authorList>
            <consortium name="The Broad Institute Genome Sequencing Platform"/>
            <person name="Cuomo C."/>
            <person name="Litvintseva A."/>
            <person name="Chen Y."/>
            <person name="Heitman J."/>
            <person name="Sun S."/>
            <person name="Springer D."/>
            <person name="Dromer F."/>
            <person name="Young S.K."/>
            <person name="Zeng Q."/>
            <person name="Gargeya S."/>
            <person name="Fitzgerald M."/>
            <person name="Abouelleil A."/>
            <person name="Alvarado L."/>
            <person name="Berlin A.M."/>
            <person name="Chapman S.B."/>
            <person name="Dewar J."/>
            <person name="Goldberg J."/>
            <person name="Griggs A."/>
            <person name="Gujja S."/>
            <person name="Hansen M."/>
            <person name="Howarth C."/>
            <person name="Imamovic A."/>
            <person name="Larimer J."/>
            <person name="McCowan C."/>
            <person name="Murphy C."/>
            <person name="Pearson M."/>
            <person name="Priest M."/>
            <person name="Roberts A."/>
            <person name="Saif S."/>
            <person name="Shea T."/>
            <person name="Sykes S."/>
            <person name="Wortman J."/>
            <person name="Nusbaum C."/>
            <person name="Birren B."/>
        </authorList>
    </citation>
    <scope>NUCLEOTIDE SEQUENCE [LARGE SCALE GENOMIC DNA]</scope>
    <source>
        <strain evidence="2">CBS 10737</strain>
    </source>
</reference>
<gene>
    <name evidence="2" type="ORF">I206_07508</name>
    <name evidence="3" type="ORF">I206_106601</name>
</gene>
<evidence type="ECO:0000313" key="3">
    <source>
        <dbReference type="EMBL" id="WWC72637.1"/>
    </source>
</evidence>
<organism evidence="2">
    <name type="scientific">Kwoniella pini CBS 10737</name>
    <dbReference type="NCBI Taxonomy" id="1296096"/>
    <lineage>
        <taxon>Eukaryota</taxon>
        <taxon>Fungi</taxon>
        <taxon>Dikarya</taxon>
        <taxon>Basidiomycota</taxon>
        <taxon>Agaricomycotina</taxon>
        <taxon>Tremellomycetes</taxon>
        <taxon>Tremellales</taxon>
        <taxon>Cryptococcaceae</taxon>
        <taxon>Kwoniella</taxon>
    </lineage>
</organism>
<dbReference type="AlphaFoldDB" id="A0A1B9HTR6"/>
<dbReference type="EMBL" id="KI894016">
    <property type="protein sequence ID" value="OCF46655.1"/>
    <property type="molecule type" value="Genomic_DNA"/>
</dbReference>
<dbReference type="GeneID" id="30175877"/>
<dbReference type="OrthoDB" id="2575467at2759"/>